<reference evidence="4" key="1">
    <citation type="submission" date="2022-10" db="EMBL/GenBank/DDBJ databases">
        <title>Completed Genome Sequence of two octocoral isolated bacterium, Endozoicomonas euniceicola EF212T and Endozoicomonas gorgoniicola PS125T.</title>
        <authorList>
            <person name="Chiou Y.-J."/>
            <person name="Chen Y.-H."/>
        </authorList>
    </citation>
    <scope>NUCLEOTIDE SEQUENCE</scope>
    <source>
        <strain evidence="4">EF212</strain>
    </source>
</reference>
<dbReference type="InterPro" id="IPR000182">
    <property type="entry name" value="GNAT_dom"/>
</dbReference>
<dbReference type="Pfam" id="PF00583">
    <property type="entry name" value="Acetyltransf_1"/>
    <property type="match status" value="1"/>
</dbReference>
<dbReference type="Gene3D" id="3.40.630.30">
    <property type="match status" value="1"/>
</dbReference>
<gene>
    <name evidence="4" type="ORF">NX720_10580</name>
</gene>
<feature type="domain" description="N-acetyltransferase" evidence="3">
    <location>
        <begin position="6"/>
        <end position="161"/>
    </location>
</feature>
<dbReference type="CDD" id="cd04301">
    <property type="entry name" value="NAT_SF"/>
    <property type="match status" value="1"/>
</dbReference>
<dbReference type="Proteomes" id="UP001163255">
    <property type="component" value="Chromosome"/>
</dbReference>
<dbReference type="InterPro" id="IPR016181">
    <property type="entry name" value="Acyl_CoA_acyltransferase"/>
</dbReference>
<evidence type="ECO:0000313" key="5">
    <source>
        <dbReference type="Proteomes" id="UP001163255"/>
    </source>
</evidence>
<proteinExistence type="predicted"/>
<sequence>MAIEVIEVDYTNQQQAEDLAALLNEYAKDPMGGNESLDPYVRENLAKELNKVPNAFSILCYVDKKPAAFANCFESFSTFKCKPLINIHDIAVKYDFRGKHLSQIILDKIEYIANRRQCCKITLEVLNGNAAAKKAYQKFGFEPYQLDGDTGNAEFWQKELVHK</sequence>
<dbReference type="PROSITE" id="PS51186">
    <property type="entry name" value="GNAT"/>
    <property type="match status" value="1"/>
</dbReference>
<dbReference type="PANTHER" id="PTHR43420">
    <property type="entry name" value="ACETYLTRANSFERASE"/>
    <property type="match status" value="1"/>
</dbReference>
<evidence type="ECO:0000259" key="3">
    <source>
        <dbReference type="PROSITE" id="PS51186"/>
    </source>
</evidence>
<evidence type="ECO:0000313" key="4">
    <source>
        <dbReference type="EMBL" id="UYM18323.1"/>
    </source>
</evidence>
<dbReference type="InterPro" id="IPR050680">
    <property type="entry name" value="YpeA/RimI_acetyltransf"/>
</dbReference>
<evidence type="ECO:0000256" key="2">
    <source>
        <dbReference type="ARBA" id="ARBA00023315"/>
    </source>
</evidence>
<evidence type="ECO:0000256" key="1">
    <source>
        <dbReference type="ARBA" id="ARBA00022679"/>
    </source>
</evidence>
<keyword evidence="5" id="KW-1185">Reference proteome</keyword>
<dbReference type="RefSeq" id="WP_262601082.1">
    <property type="nucleotide sequence ID" value="NZ_CP103300.1"/>
</dbReference>
<dbReference type="SUPFAM" id="SSF55729">
    <property type="entry name" value="Acyl-CoA N-acyltransferases (Nat)"/>
    <property type="match status" value="1"/>
</dbReference>
<organism evidence="4 5">
    <name type="scientific">Endozoicomonas euniceicola</name>
    <dbReference type="NCBI Taxonomy" id="1234143"/>
    <lineage>
        <taxon>Bacteria</taxon>
        <taxon>Pseudomonadati</taxon>
        <taxon>Pseudomonadota</taxon>
        <taxon>Gammaproteobacteria</taxon>
        <taxon>Oceanospirillales</taxon>
        <taxon>Endozoicomonadaceae</taxon>
        <taxon>Endozoicomonas</taxon>
    </lineage>
</organism>
<protein>
    <submittedName>
        <fullName evidence="4">GNAT family N-acetyltransferase</fullName>
    </submittedName>
</protein>
<name>A0ABY6GZU4_9GAMM</name>
<accession>A0ABY6GZU4</accession>
<keyword evidence="1" id="KW-0808">Transferase</keyword>
<dbReference type="EMBL" id="CP103300">
    <property type="protein sequence ID" value="UYM18323.1"/>
    <property type="molecule type" value="Genomic_DNA"/>
</dbReference>
<keyword evidence="2" id="KW-0012">Acyltransferase</keyword>